<dbReference type="InterPro" id="IPR003646">
    <property type="entry name" value="SH3-like_bac-type"/>
</dbReference>
<organism evidence="2 3">
    <name type="scientific">Rhizobium quercicola</name>
    <dbReference type="NCBI Taxonomy" id="2901226"/>
    <lineage>
        <taxon>Bacteria</taxon>
        <taxon>Pseudomonadati</taxon>
        <taxon>Pseudomonadota</taxon>
        <taxon>Alphaproteobacteria</taxon>
        <taxon>Hyphomicrobiales</taxon>
        <taxon>Rhizobiaceae</taxon>
        <taxon>Rhizobium/Agrobacterium group</taxon>
        <taxon>Rhizobium</taxon>
    </lineage>
</organism>
<dbReference type="Gene3D" id="2.30.30.40">
    <property type="entry name" value="SH3 Domains"/>
    <property type="match status" value="2"/>
</dbReference>
<protein>
    <submittedName>
        <fullName evidence="2">SH3 domain-containing protein</fullName>
    </submittedName>
</protein>
<gene>
    <name evidence="2" type="ORF">LRX75_13915</name>
</gene>
<comment type="caution">
    <text evidence="2">The sequence shown here is derived from an EMBL/GenBank/DDBJ whole genome shotgun (WGS) entry which is preliminary data.</text>
</comment>
<reference evidence="2" key="1">
    <citation type="submission" date="2021-12" db="EMBL/GenBank/DDBJ databases">
        <authorList>
            <person name="Li Y."/>
        </authorList>
    </citation>
    <scope>NUCLEOTIDE SEQUENCE</scope>
    <source>
        <strain evidence="2">DKSPLA3</strain>
    </source>
</reference>
<dbReference type="PANTHER" id="PTHR34408:SF1">
    <property type="entry name" value="GLYCOSYL HYDROLASE FAMILY 19 DOMAIN-CONTAINING PROTEIN HI_1415"/>
    <property type="match status" value="1"/>
</dbReference>
<name>A0A9X1NTM3_9HYPH</name>
<dbReference type="Proteomes" id="UP001139089">
    <property type="component" value="Unassembled WGS sequence"/>
</dbReference>
<feature type="domain" description="SH3b" evidence="1">
    <location>
        <begin position="129"/>
        <end position="188"/>
    </location>
</feature>
<dbReference type="InterPro" id="IPR052354">
    <property type="entry name" value="Cell_Wall_Dynamics_Protein"/>
</dbReference>
<evidence type="ECO:0000313" key="2">
    <source>
        <dbReference type="EMBL" id="MCD7110135.1"/>
    </source>
</evidence>
<dbReference type="PANTHER" id="PTHR34408">
    <property type="entry name" value="FAMILY PROTEIN, PUTATIVE-RELATED"/>
    <property type="match status" value="1"/>
</dbReference>
<dbReference type="RefSeq" id="WP_231815306.1">
    <property type="nucleotide sequence ID" value="NZ_JAJOZR010000008.1"/>
</dbReference>
<dbReference type="Pfam" id="PF06347">
    <property type="entry name" value="SH3_4"/>
    <property type="match status" value="2"/>
</dbReference>
<evidence type="ECO:0000259" key="1">
    <source>
        <dbReference type="SMART" id="SM00287"/>
    </source>
</evidence>
<accession>A0A9X1NTM3</accession>
<dbReference type="AlphaFoldDB" id="A0A9X1NTM3"/>
<sequence>MRQFHLNVIAQLGVKARRAARRGLTAGLLAAVALSGIADPAGAQAAKGASGLPLPRFVSLKSKSVNLRVGPSVDYAVSWRYLKPGVPVEIIQEYDNWRRVRDADGTEGWVNQALLSGARTALAAPWMRGKGQGVLVNMRREPQSNASIVARVEPGVMLHIGQCTGEWCKAEAQGAEGWIVQTEIWGAYPGEAFK</sequence>
<evidence type="ECO:0000313" key="3">
    <source>
        <dbReference type="Proteomes" id="UP001139089"/>
    </source>
</evidence>
<dbReference type="EMBL" id="JAJOZR010000008">
    <property type="protein sequence ID" value="MCD7110135.1"/>
    <property type="molecule type" value="Genomic_DNA"/>
</dbReference>
<feature type="domain" description="SH3b" evidence="1">
    <location>
        <begin position="55"/>
        <end position="118"/>
    </location>
</feature>
<dbReference type="SMART" id="SM00287">
    <property type="entry name" value="SH3b"/>
    <property type="match status" value="2"/>
</dbReference>
<proteinExistence type="predicted"/>
<keyword evidence="3" id="KW-1185">Reference proteome</keyword>
<dbReference type="InterPro" id="IPR010466">
    <property type="entry name" value="DUF1058"/>
</dbReference>